<dbReference type="AlphaFoldDB" id="A0A7V2B2C5"/>
<evidence type="ECO:0000313" key="1">
    <source>
        <dbReference type="EMBL" id="HER96955.1"/>
    </source>
</evidence>
<sequence>MLQMRRFARALLLSVITTSLLAWIVHWLRRGIPARRTFTVDADRLLPEVQQRLLDELDRLL</sequence>
<comment type="caution">
    <text evidence="1">The sequence shown here is derived from an EMBL/GenBank/DDBJ whole genome shotgun (WGS) entry which is preliminary data.</text>
</comment>
<protein>
    <submittedName>
        <fullName evidence="1">Uncharacterized protein</fullName>
    </submittedName>
</protein>
<dbReference type="EMBL" id="DSGB01000006">
    <property type="protein sequence ID" value="HER96955.1"/>
    <property type="molecule type" value="Genomic_DNA"/>
</dbReference>
<reference evidence="1" key="1">
    <citation type="journal article" date="2020" name="mSystems">
        <title>Genome- and Community-Level Interaction Insights into Carbon Utilization and Element Cycling Functions of Hydrothermarchaeota in Hydrothermal Sediment.</title>
        <authorList>
            <person name="Zhou Z."/>
            <person name="Liu Y."/>
            <person name="Xu W."/>
            <person name="Pan J."/>
            <person name="Luo Z.H."/>
            <person name="Li M."/>
        </authorList>
    </citation>
    <scope>NUCLEOTIDE SEQUENCE [LARGE SCALE GENOMIC DNA]</scope>
    <source>
        <strain evidence="1">SpSt-143</strain>
    </source>
</reference>
<gene>
    <name evidence="1" type="ORF">ENO59_10685</name>
</gene>
<organism evidence="1">
    <name type="scientific">Rhodothermus marinus</name>
    <name type="common">Rhodothermus obamensis</name>
    <dbReference type="NCBI Taxonomy" id="29549"/>
    <lineage>
        <taxon>Bacteria</taxon>
        <taxon>Pseudomonadati</taxon>
        <taxon>Rhodothermota</taxon>
        <taxon>Rhodothermia</taxon>
        <taxon>Rhodothermales</taxon>
        <taxon>Rhodothermaceae</taxon>
        <taxon>Rhodothermus</taxon>
    </lineage>
</organism>
<name>A0A7V2B2C5_RHOMR</name>
<proteinExistence type="predicted"/>
<accession>A0A7V2B2C5</accession>